<reference evidence="1" key="1">
    <citation type="submission" date="2020-07" db="EMBL/GenBank/DDBJ databases">
        <title>Genome sequence and genetic diversity analysis of an under-domesticated orphan crop, white fonio (Digitaria exilis).</title>
        <authorList>
            <person name="Bennetzen J.L."/>
            <person name="Chen S."/>
            <person name="Ma X."/>
            <person name="Wang X."/>
            <person name="Yssel A.E.J."/>
            <person name="Chaluvadi S.R."/>
            <person name="Johnson M."/>
            <person name="Gangashetty P."/>
            <person name="Hamidou F."/>
            <person name="Sanogo M.D."/>
            <person name="Zwaenepoel A."/>
            <person name="Wallace J."/>
            <person name="Van De Peer Y."/>
            <person name="Van Deynze A."/>
        </authorList>
    </citation>
    <scope>NUCLEOTIDE SEQUENCE</scope>
    <source>
        <tissue evidence="1">Leaves</tissue>
    </source>
</reference>
<dbReference type="PANTHER" id="PTHR30115:SF11">
    <property type="entry name" value="NITROGEN REGULATORY PROTEIN P-II HOMOLOG"/>
    <property type="match status" value="1"/>
</dbReference>
<sequence length="216" mass="23000">MSPATSPAAVSVPGGVLILQSPSTLLPFPTARFPTSGAARPLHATSAASRRLPAAAVRARSAFEPGYSPESEFYKIEAILRCVCLTVSIDCDIIWSLYAEMYGIIAGRGGCRTCPRLGGSAGLVGDGDQRRDGVGCAGLRGAGRVNGAAWRYCFALPMAIHLRSEFSEDTFIAKVKMEIVVCREQVEAVIDKIIEKARTGEIGDGKIFCKCMVLLE</sequence>
<dbReference type="AlphaFoldDB" id="A0A835FKB3"/>
<gene>
    <name evidence="1" type="ORF">HU200_009247</name>
</gene>
<dbReference type="PRINTS" id="PR00340">
    <property type="entry name" value="PIIGLNB"/>
</dbReference>
<dbReference type="PROSITE" id="PS51343">
    <property type="entry name" value="PII_GLNB_DOM"/>
    <property type="match status" value="1"/>
</dbReference>
<protein>
    <submittedName>
        <fullName evidence="1">Uncharacterized protein</fullName>
    </submittedName>
</protein>
<dbReference type="OrthoDB" id="2016645at2759"/>
<evidence type="ECO:0000313" key="1">
    <source>
        <dbReference type="EMBL" id="KAF8762715.1"/>
    </source>
</evidence>
<organism evidence="1 2">
    <name type="scientific">Digitaria exilis</name>
    <dbReference type="NCBI Taxonomy" id="1010633"/>
    <lineage>
        <taxon>Eukaryota</taxon>
        <taxon>Viridiplantae</taxon>
        <taxon>Streptophyta</taxon>
        <taxon>Embryophyta</taxon>
        <taxon>Tracheophyta</taxon>
        <taxon>Spermatophyta</taxon>
        <taxon>Magnoliopsida</taxon>
        <taxon>Liliopsida</taxon>
        <taxon>Poales</taxon>
        <taxon>Poaceae</taxon>
        <taxon>PACMAD clade</taxon>
        <taxon>Panicoideae</taxon>
        <taxon>Panicodae</taxon>
        <taxon>Paniceae</taxon>
        <taxon>Anthephorinae</taxon>
        <taxon>Digitaria</taxon>
    </lineage>
</organism>
<dbReference type="Gene3D" id="3.30.70.120">
    <property type="match status" value="1"/>
</dbReference>
<dbReference type="GO" id="GO:0005524">
    <property type="term" value="F:ATP binding"/>
    <property type="evidence" value="ECO:0007669"/>
    <property type="project" value="TreeGrafter"/>
</dbReference>
<name>A0A835FKB3_9POAL</name>
<dbReference type="GO" id="GO:0005829">
    <property type="term" value="C:cytosol"/>
    <property type="evidence" value="ECO:0007669"/>
    <property type="project" value="TreeGrafter"/>
</dbReference>
<evidence type="ECO:0000313" key="2">
    <source>
        <dbReference type="Proteomes" id="UP000636709"/>
    </source>
</evidence>
<dbReference type="Pfam" id="PF00543">
    <property type="entry name" value="P-II"/>
    <property type="match status" value="1"/>
</dbReference>
<keyword evidence="2" id="KW-1185">Reference proteome</keyword>
<dbReference type="GO" id="GO:0030234">
    <property type="term" value="F:enzyme regulator activity"/>
    <property type="evidence" value="ECO:0007669"/>
    <property type="project" value="InterPro"/>
</dbReference>
<dbReference type="InterPro" id="IPR015867">
    <property type="entry name" value="N-reg_PII/ATP_PRibTrfase_C"/>
</dbReference>
<dbReference type="SMART" id="SM00938">
    <property type="entry name" value="P-II"/>
    <property type="match status" value="1"/>
</dbReference>
<proteinExistence type="predicted"/>
<accession>A0A835FKB3</accession>
<dbReference type="SUPFAM" id="SSF54913">
    <property type="entry name" value="GlnB-like"/>
    <property type="match status" value="1"/>
</dbReference>
<dbReference type="InterPro" id="IPR011322">
    <property type="entry name" value="N-reg_PII-like_a/b"/>
</dbReference>
<comment type="caution">
    <text evidence="1">The sequence shown here is derived from an EMBL/GenBank/DDBJ whole genome shotgun (WGS) entry which is preliminary data.</text>
</comment>
<dbReference type="GO" id="GO:0009534">
    <property type="term" value="C:chloroplast thylakoid"/>
    <property type="evidence" value="ECO:0007669"/>
    <property type="project" value="TreeGrafter"/>
</dbReference>
<dbReference type="GO" id="GO:0006808">
    <property type="term" value="P:regulation of nitrogen utilization"/>
    <property type="evidence" value="ECO:0007669"/>
    <property type="project" value="InterPro"/>
</dbReference>
<dbReference type="Proteomes" id="UP000636709">
    <property type="component" value="Unassembled WGS sequence"/>
</dbReference>
<dbReference type="EMBL" id="JACEFO010000618">
    <property type="protein sequence ID" value="KAF8762715.1"/>
    <property type="molecule type" value="Genomic_DNA"/>
</dbReference>
<dbReference type="InterPro" id="IPR002187">
    <property type="entry name" value="N-reg_PII"/>
</dbReference>
<dbReference type="PANTHER" id="PTHR30115">
    <property type="entry name" value="NITROGEN REGULATORY PROTEIN P-II"/>
    <property type="match status" value="1"/>
</dbReference>